<feature type="domain" description="Toprim" evidence="1">
    <location>
        <begin position="196"/>
        <end position="300"/>
    </location>
</feature>
<dbReference type="InterPro" id="IPR034154">
    <property type="entry name" value="TOPRIM_DnaG/twinkle"/>
</dbReference>
<dbReference type="OrthoDB" id="5959484at2"/>
<evidence type="ECO:0000259" key="1">
    <source>
        <dbReference type="Pfam" id="PF13362"/>
    </source>
</evidence>
<gene>
    <name evidence="2" type="ORF">GBM95_04795</name>
</gene>
<evidence type="ECO:0000313" key="3">
    <source>
        <dbReference type="Proteomes" id="UP000430564"/>
    </source>
</evidence>
<comment type="caution">
    <text evidence="2">The sequence shown here is derived from an EMBL/GenBank/DDBJ whole genome shotgun (WGS) entry which is preliminary data.</text>
</comment>
<dbReference type="AlphaFoldDB" id="A0A6I1EZD5"/>
<sequence>MRPFRAREGETIYVFPDGKGGIAWNWRLGGAQAIWFIDADKKLSDSEMKKLRRQADLVMKEAEEQRQRRHTEVACFAESLLADAVSAVSVGHGYLKLKRVRPVAGLWVMDAAEIQARFNAFFRDEPRTLWDSRAGRPMADPVLMVPLYIGKNFSSVSSIEFISECGGKYTLPEARAAGACWVPEALRKGAPLPERIGVAEGLATALSVSQVKGFPVAAARSCGNLKAAAQALKLQFFGVRLIVLGDKGNGEEKAREVAQYARTAVAVPSFSDQQRARFRQITGSNSAPTDFNDYYIATGKL</sequence>
<dbReference type="EMBL" id="WEHX01000020">
    <property type="protein sequence ID" value="KAB7661316.1"/>
    <property type="molecule type" value="Genomic_DNA"/>
</dbReference>
<protein>
    <recommendedName>
        <fullName evidence="1">Toprim domain-containing protein</fullName>
    </recommendedName>
</protein>
<dbReference type="RefSeq" id="WP_152158048.1">
    <property type="nucleotide sequence ID" value="NZ_WEHX01000020.1"/>
</dbReference>
<organism evidence="2 3">
    <name type="scientific">Sutterella seckii</name>
    <dbReference type="NCBI Taxonomy" id="1944635"/>
    <lineage>
        <taxon>Bacteria</taxon>
        <taxon>Pseudomonadati</taxon>
        <taxon>Pseudomonadota</taxon>
        <taxon>Betaproteobacteria</taxon>
        <taxon>Burkholderiales</taxon>
        <taxon>Sutterellaceae</taxon>
        <taxon>Sutterella</taxon>
    </lineage>
</organism>
<evidence type="ECO:0000313" key="2">
    <source>
        <dbReference type="EMBL" id="KAB7661316.1"/>
    </source>
</evidence>
<dbReference type="InterPro" id="IPR006171">
    <property type="entry name" value="TOPRIM_dom"/>
</dbReference>
<dbReference type="Pfam" id="PF13362">
    <property type="entry name" value="Toprim_3"/>
    <property type="match status" value="1"/>
</dbReference>
<name>A0A6I1EZD5_9BURK</name>
<dbReference type="CDD" id="cd01029">
    <property type="entry name" value="TOPRIM_primases"/>
    <property type="match status" value="1"/>
</dbReference>
<accession>A0A6I1EZD5</accession>
<proteinExistence type="predicted"/>
<dbReference type="Proteomes" id="UP000430564">
    <property type="component" value="Unassembled WGS sequence"/>
</dbReference>
<reference evidence="2 3" key="1">
    <citation type="submission" date="2019-10" db="EMBL/GenBank/DDBJ databases">
        <title>Genome diversity of Sutterella seckii.</title>
        <authorList>
            <person name="Chaplin A.V."/>
            <person name="Sokolova S.R."/>
            <person name="Mosin K.A."/>
            <person name="Ivanova E.L."/>
            <person name="Kochetkova T.O."/>
            <person name="Goltsov A.Y."/>
            <person name="Trofimov D.Y."/>
            <person name="Efimov B.A."/>
        </authorList>
    </citation>
    <scope>NUCLEOTIDE SEQUENCE [LARGE SCALE GENOMIC DNA]</scope>
    <source>
        <strain evidence="2 3">ASD393</strain>
    </source>
</reference>